<dbReference type="EMBL" id="CATQJL010000112">
    <property type="protein sequence ID" value="CAJ0592823.1"/>
    <property type="molecule type" value="Genomic_DNA"/>
</dbReference>
<evidence type="ECO:0000313" key="2">
    <source>
        <dbReference type="EMBL" id="CAJ0592823.1"/>
    </source>
</evidence>
<feature type="chain" id="PRO_5041335530" description="Saposin B-type domain-containing protein" evidence="1">
    <location>
        <begin position="17"/>
        <end position="72"/>
    </location>
</feature>
<evidence type="ECO:0000313" key="3">
    <source>
        <dbReference type="Proteomes" id="UP001176961"/>
    </source>
</evidence>
<reference evidence="2" key="1">
    <citation type="submission" date="2023-07" db="EMBL/GenBank/DDBJ databases">
        <authorList>
            <consortium name="CYATHOMIX"/>
        </authorList>
    </citation>
    <scope>NUCLEOTIDE SEQUENCE</scope>
    <source>
        <strain evidence="2">N/A</strain>
    </source>
</reference>
<accession>A0AA36GJQ6</accession>
<keyword evidence="3" id="KW-1185">Reference proteome</keyword>
<name>A0AA36GJQ6_CYLNA</name>
<proteinExistence type="predicted"/>
<sequence length="72" mass="8276">MFLLFVLLILSSTLNASEISELCSYIRNVNGAIQHAQNFCKASEDCETMSAFFLDIMEQMSRRALEYQCTHF</sequence>
<feature type="signal peptide" evidence="1">
    <location>
        <begin position="1"/>
        <end position="16"/>
    </location>
</feature>
<dbReference type="Proteomes" id="UP001176961">
    <property type="component" value="Unassembled WGS sequence"/>
</dbReference>
<organism evidence="2 3">
    <name type="scientific">Cylicocyclus nassatus</name>
    <name type="common">Nematode worm</name>
    <dbReference type="NCBI Taxonomy" id="53992"/>
    <lineage>
        <taxon>Eukaryota</taxon>
        <taxon>Metazoa</taxon>
        <taxon>Ecdysozoa</taxon>
        <taxon>Nematoda</taxon>
        <taxon>Chromadorea</taxon>
        <taxon>Rhabditida</taxon>
        <taxon>Rhabditina</taxon>
        <taxon>Rhabditomorpha</taxon>
        <taxon>Strongyloidea</taxon>
        <taxon>Strongylidae</taxon>
        <taxon>Cylicocyclus</taxon>
    </lineage>
</organism>
<protein>
    <recommendedName>
        <fullName evidence="4">Saposin B-type domain-containing protein</fullName>
    </recommendedName>
</protein>
<evidence type="ECO:0008006" key="4">
    <source>
        <dbReference type="Google" id="ProtNLM"/>
    </source>
</evidence>
<dbReference type="AlphaFoldDB" id="A0AA36GJQ6"/>
<gene>
    <name evidence="2" type="ORF">CYNAS_LOCUS4806</name>
</gene>
<keyword evidence="1" id="KW-0732">Signal</keyword>
<evidence type="ECO:0000256" key="1">
    <source>
        <dbReference type="SAM" id="SignalP"/>
    </source>
</evidence>
<comment type="caution">
    <text evidence="2">The sequence shown here is derived from an EMBL/GenBank/DDBJ whole genome shotgun (WGS) entry which is preliminary data.</text>
</comment>